<keyword evidence="2 5" id="KW-0689">Ribosomal protein</keyword>
<comment type="function">
    <text evidence="5">One of the proteins that surrounds the polypeptide exit tunnel on the outside of the subunit.</text>
</comment>
<comment type="subunit">
    <text evidence="5">Part of the 50S ribosomal subunit.</text>
</comment>
<dbReference type="SUPFAM" id="SSF50104">
    <property type="entry name" value="Translation proteins SH3-like domain"/>
    <property type="match status" value="1"/>
</dbReference>
<dbReference type="EMBL" id="MHTJ01000002">
    <property type="protein sequence ID" value="OHA58793.1"/>
    <property type="molecule type" value="Genomic_DNA"/>
</dbReference>
<dbReference type="InterPro" id="IPR005825">
    <property type="entry name" value="Ribosomal_uL24_CS"/>
</dbReference>
<dbReference type="InterPro" id="IPR008991">
    <property type="entry name" value="Translation_prot_SH3-like_sf"/>
</dbReference>
<dbReference type="Pfam" id="PF00467">
    <property type="entry name" value="KOW"/>
    <property type="match status" value="1"/>
</dbReference>
<dbReference type="Gene3D" id="2.30.30.30">
    <property type="match status" value="1"/>
</dbReference>
<dbReference type="AlphaFoldDB" id="A0A1G2QEE7"/>
<dbReference type="InterPro" id="IPR057264">
    <property type="entry name" value="Ribosomal_uL24_C"/>
</dbReference>
<dbReference type="GO" id="GO:0019843">
    <property type="term" value="F:rRNA binding"/>
    <property type="evidence" value="ECO:0007669"/>
    <property type="project" value="UniProtKB-UniRule"/>
</dbReference>
<dbReference type="InterPro" id="IPR005824">
    <property type="entry name" value="KOW"/>
</dbReference>
<dbReference type="Pfam" id="PF17136">
    <property type="entry name" value="ribosomal_L24"/>
    <property type="match status" value="1"/>
</dbReference>
<dbReference type="Proteomes" id="UP000177043">
    <property type="component" value="Unassembled WGS sequence"/>
</dbReference>
<comment type="caution">
    <text evidence="8">The sequence shown here is derived from an EMBL/GenBank/DDBJ whole genome shotgun (WGS) entry which is preliminary data.</text>
</comment>
<evidence type="ECO:0000256" key="6">
    <source>
        <dbReference type="RuleBase" id="RU003477"/>
    </source>
</evidence>
<evidence type="ECO:0000256" key="2">
    <source>
        <dbReference type="ARBA" id="ARBA00022980"/>
    </source>
</evidence>
<accession>A0A1G2QEE7</accession>
<gene>
    <name evidence="5" type="primary">rplX</name>
    <name evidence="8" type="ORF">A2571_00195</name>
</gene>
<dbReference type="CDD" id="cd06089">
    <property type="entry name" value="KOW_RPL26"/>
    <property type="match status" value="1"/>
</dbReference>
<keyword evidence="5" id="KW-0694">RNA-binding</keyword>
<sequence>MNTLHVKKGDMVTVVTGKDKGKTGKIVRALPVRQLVIVEGLNLKNRRVRARTNKDTGQTVKISAPIHASNVKLATKLAKKTVKTKIAKK</sequence>
<dbReference type="GO" id="GO:0006412">
    <property type="term" value="P:translation"/>
    <property type="evidence" value="ECO:0007669"/>
    <property type="project" value="UniProtKB-UniRule"/>
</dbReference>
<proteinExistence type="inferred from homology"/>
<comment type="similarity">
    <text evidence="1 5 6">Belongs to the universal ribosomal protein uL24 family.</text>
</comment>
<keyword evidence="3 5" id="KW-0687">Ribonucleoprotein</keyword>
<evidence type="ECO:0000313" key="8">
    <source>
        <dbReference type="EMBL" id="OHA58793.1"/>
    </source>
</evidence>
<dbReference type="PANTHER" id="PTHR12903">
    <property type="entry name" value="MITOCHONDRIAL RIBOSOMAL PROTEIN L24"/>
    <property type="match status" value="1"/>
</dbReference>
<dbReference type="GO" id="GO:0003735">
    <property type="term" value="F:structural constituent of ribosome"/>
    <property type="evidence" value="ECO:0007669"/>
    <property type="project" value="InterPro"/>
</dbReference>
<evidence type="ECO:0000259" key="7">
    <source>
        <dbReference type="SMART" id="SM00739"/>
    </source>
</evidence>
<protein>
    <recommendedName>
        <fullName evidence="4 5">Large ribosomal subunit protein uL24</fullName>
    </recommendedName>
</protein>
<evidence type="ECO:0000256" key="5">
    <source>
        <dbReference type="HAMAP-Rule" id="MF_01326"/>
    </source>
</evidence>
<keyword evidence="5" id="KW-0699">rRNA-binding</keyword>
<dbReference type="InterPro" id="IPR003256">
    <property type="entry name" value="Ribosomal_uL24"/>
</dbReference>
<reference evidence="8 9" key="1">
    <citation type="journal article" date="2016" name="Nat. Commun.">
        <title>Thousands of microbial genomes shed light on interconnected biogeochemical processes in an aquifer system.</title>
        <authorList>
            <person name="Anantharaman K."/>
            <person name="Brown C.T."/>
            <person name="Hug L.A."/>
            <person name="Sharon I."/>
            <person name="Castelle C.J."/>
            <person name="Probst A.J."/>
            <person name="Thomas B.C."/>
            <person name="Singh A."/>
            <person name="Wilkins M.J."/>
            <person name="Karaoz U."/>
            <person name="Brodie E.L."/>
            <person name="Williams K.H."/>
            <person name="Hubbard S.S."/>
            <person name="Banfield J.F."/>
        </authorList>
    </citation>
    <scope>NUCLEOTIDE SEQUENCE [LARGE SCALE GENOMIC DNA]</scope>
</reference>
<dbReference type="SMART" id="SM00739">
    <property type="entry name" value="KOW"/>
    <property type="match status" value="1"/>
</dbReference>
<dbReference type="InterPro" id="IPR041988">
    <property type="entry name" value="Ribosomal_uL24_KOW"/>
</dbReference>
<dbReference type="GO" id="GO:0005840">
    <property type="term" value="C:ribosome"/>
    <property type="evidence" value="ECO:0007669"/>
    <property type="project" value="UniProtKB-KW"/>
</dbReference>
<feature type="domain" description="KOW" evidence="7">
    <location>
        <begin position="5"/>
        <end position="32"/>
    </location>
</feature>
<dbReference type="GO" id="GO:1990904">
    <property type="term" value="C:ribonucleoprotein complex"/>
    <property type="evidence" value="ECO:0007669"/>
    <property type="project" value="UniProtKB-KW"/>
</dbReference>
<dbReference type="NCBIfam" id="TIGR01079">
    <property type="entry name" value="rplX_bact"/>
    <property type="match status" value="1"/>
</dbReference>
<evidence type="ECO:0000313" key="9">
    <source>
        <dbReference type="Proteomes" id="UP000177043"/>
    </source>
</evidence>
<dbReference type="STRING" id="1802438.A2571_00195"/>
<comment type="function">
    <text evidence="5">One of two assembly initiator proteins, it binds directly to the 5'-end of the 23S rRNA, where it nucleates assembly of the 50S subunit.</text>
</comment>
<dbReference type="InterPro" id="IPR014722">
    <property type="entry name" value="Rib_uL2_dom2"/>
</dbReference>
<evidence type="ECO:0000256" key="1">
    <source>
        <dbReference type="ARBA" id="ARBA00010618"/>
    </source>
</evidence>
<evidence type="ECO:0000256" key="3">
    <source>
        <dbReference type="ARBA" id="ARBA00023274"/>
    </source>
</evidence>
<name>A0A1G2QEE7_9BACT</name>
<organism evidence="8 9">
    <name type="scientific">Candidatus Vogelbacteria bacterium RIFOXYD1_FULL_44_32</name>
    <dbReference type="NCBI Taxonomy" id="1802438"/>
    <lineage>
        <taxon>Bacteria</taxon>
        <taxon>Candidatus Vogeliibacteriota</taxon>
    </lineage>
</organism>
<evidence type="ECO:0000256" key="4">
    <source>
        <dbReference type="ARBA" id="ARBA00035206"/>
    </source>
</evidence>
<dbReference type="HAMAP" id="MF_01326_B">
    <property type="entry name" value="Ribosomal_uL24_B"/>
    <property type="match status" value="1"/>
</dbReference>
<dbReference type="PROSITE" id="PS01108">
    <property type="entry name" value="RIBOSOMAL_L24"/>
    <property type="match status" value="1"/>
</dbReference>